<dbReference type="EMBL" id="NCKW01020139">
    <property type="protein sequence ID" value="POM58857.1"/>
    <property type="molecule type" value="Genomic_DNA"/>
</dbReference>
<dbReference type="OrthoDB" id="1752139at2759"/>
<name>A0A2P4WZY2_9STRA</name>
<protein>
    <recommendedName>
        <fullName evidence="4">Retrotransposon gag domain-containing protein</fullName>
    </recommendedName>
</protein>
<accession>A0A2P4WZY2</accession>
<evidence type="ECO:0000313" key="2">
    <source>
        <dbReference type="EMBL" id="POM58857.1"/>
    </source>
</evidence>
<dbReference type="Proteomes" id="UP000237271">
    <property type="component" value="Unassembled WGS sequence"/>
</dbReference>
<organism evidence="2 3">
    <name type="scientific">Phytophthora palmivora</name>
    <dbReference type="NCBI Taxonomy" id="4796"/>
    <lineage>
        <taxon>Eukaryota</taxon>
        <taxon>Sar</taxon>
        <taxon>Stramenopiles</taxon>
        <taxon>Oomycota</taxon>
        <taxon>Peronosporomycetes</taxon>
        <taxon>Peronosporales</taxon>
        <taxon>Peronosporaceae</taxon>
        <taxon>Phytophthora</taxon>
    </lineage>
</organism>
<feature type="region of interest" description="Disordered" evidence="1">
    <location>
        <begin position="80"/>
        <end position="147"/>
    </location>
</feature>
<proteinExistence type="predicted"/>
<evidence type="ECO:0008006" key="4">
    <source>
        <dbReference type="Google" id="ProtNLM"/>
    </source>
</evidence>
<feature type="region of interest" description="Disordered" evidence="1">
    <location>
        <begin position="404"/>
        <end position="430"/>
    </location>
</feature>
<evidence type="ECO:0000313" key="3">
    <source>
        <dbReference type="Proteomes" id="UP000237271"/>
    </source>
</evidence>
<keyword evidence="3" id="KW-1185">Reference proteome</keyword>
<feature type="compositionally biased region" description="Polar residues" evidence="1">
    <location>
        <begin position="84"/>
        <end position="100"/>
    </location>
</feature>
<dbReference type="AlphaFoldDB" id="A0A2P4WZY2"/>
<feature type="compositionally biased region" description="Low complexity" evidence="1">
    <location>
        <begin position="101"/>
        <end position="112"/>
    </location>
</feature>
<comment type="caution">
    <text evidence="2">The sequence shown here is derived from an EMBL/GenBank/DDBJ whole genome shotgun (WGS) entry which is preliminary data.</text>
</comment>
<reference evidence="2 3" key="1">
    <citation type="journal article" date="2017" name="Genome Biol. Evol.">
        <title>Phytophthora megakarya and P. palmivora, closely related causal agents of cacao black pod rot, underwent increases in genome sizes and gene numbers by different mechanisms.</title>
        <authorList>
            <person name="Ali S.S."/>
            <person name="Shao J."/>
            <person name="Lary D.J."/>
            <person name="Kronmiller B."/>
            <person name="Shen D."/>
            <person name="Strem M.D."/>
            <person name="Amoako-Attah I."/>
            <person name="Akrofi A.Y."/>
            <person name="Begoude B.A."/>
            <person name="Ten Hoopen G.M."/>
            <person name="Coulibaly K."/>
            <person name="Kebe B.I."/>
            <person name="Melnick R.L."/>
            <person name="Guiltinan M.J."/>
            <person name="Tyler B.M."/>
            <person name="Meinhardt L.W."/>
            <person name="Bailey B.A."/>
        </authorList>
    </citation>
    <scope>NUCLEOTIDE SEQUENCE [LARGE SCALE GENOMIC DNA]</scope>
    <source>
        <strain evidence="3">sbr112.9</strain>
    </source>
</reference>
<evidence type="ECO:0000256" key="1">
    <source>
        <dbReference type="SAM" id="MobiDB-lite"/>
    </source>
</evidence>
<gene>
    <name evidence="2" type="ORF">PHPALM_36443</name>
</gene>
<sequence>MKITRPKMSNTPQGPMTALIETSNKLEAVQILMRTMKETGIEPKHFDANVLFDMELAAIQNATATLHKLLVPLTSSKIPKETPKLTSFRSPEYQTGPSQYASATSEAGSETSVDLQRMTLGPSGSSMLHERKANARQNQPGTAYAPLNSDRIHTFFNAAMDRFLKEQQTARTQPMTQPQTDPRGMTDVEMESVGSHSGYQGEFDPDDLSIDIPRPALVASAGVSSGNQARAGVAAPHIRVSAISELKEFLGKENDEDRARSWLSKSAFVCDQVLDSEKCLVFGDLRTGPARNWYRQLSRSTRSNWKDLLGTFQTHYCGQGVSVARQYYHARKRSDDSPLEYLHRLNVAGLRAKLQIKDGPEATRREHVEHFIETLDDRDLAYQLAILRLADADALEDTLRARQRAKARQSSPREGTCRIQHIPADGGPDA</sequence>